<dbReference type="InterPro" id="IPR004211">
    <property type="entry name" value="Endonuclease_7"/>
</dbReference>
<proteinExistence type="predicted"/>
<evidence type="ECO:0000313" key="1">
    <source>
        <dbReference type="EMBL" id="MBB6182581.1"/>
    </source>
</evidence>
<dbReference type="InterPro" id="IPR038563">
    <property type="entry name" value="Endonuclease_7_sf"/>
</dbReference>
<reference evidence="1 2" key="1">
    <citation type="submission" date="2020-08" db="EMBL/GenBank/DDBJ databases">
        <title>Genomic Encyclopedia of Type Strains, Phase IV (KMG-IV): sequencing the most valuable type-strain genomes for metagenomic binning, comparative biology and taxonomic classification.</title>
        <authorList>
            <person name="Goeker M."/>
        </authorList>
    </citation>
    <scope>NUCLEOTIDE SEQUENCE [LARGE SCALE GENOMIC DNA]</scope>
    <source>
        <strain evidence="1 2">DSM 102134</strain>
    </source>
</reference>
<dbReference type="EMBL" id="JACHEJ010000043">
    <property type="protein sequence ID" value="MBB6182581.1"/>
    <property type="molecule type" value="Genomic_DNA"/>
</dbReference>
<gene>
    <name evidence="1" type="ORF">HNQ75_004570</name>
</gene>
<comment type="caution">
    <text evidence="1">The sequence shown here is derived from an EMBL/GenBank/DDBJ whole genome shotgun (WGS) entry which is preliminary data.</text>
</comment>
<dbReference type="Proteomes" id="UP000535501">
    <property type="component" value="Unassembled WGS sequence"/>
</dbReference>
<dbReference type="Gene3D" id="3.40.1800.10">
    <property type="entry name" value="His-Me finger endonucleases"/>
    <property type="match status" value="1"/>
</dbReference>
<dbReference type="Pfam" id="PF02945">
    <property type="entry name" value="Endonuclease_7"/>
    <property type="match status" value="1"/>
</dbReference>
<name>A0A7W9Z3N3_9HYPH</name>
<evidence type="ECO:0008006" key="3">
    <source>
        <dbReference type="Google" id="ProtNLM"/>
    </source>
</evidence>
<dbReference type="AlphaFoldDB" id="A0A7W9Z3N3"/>
<accession>A0A7W9Z3N3</accession>
<protein>
    <recommendedName>
        <fullName evidence="3">Recombination endonuclease VII</fullName>
    </recommendedName>
</protein>
<keyword evidence="2" id="KW-1185">Reference proteome</keyword>
<dbReference type="InterPro" id="IPR044925">
    <property type="entry name" value="His-Me_finger_sf"/>
</dbReference>
<sequence length="151" mass="17096">MEKPLTEFSRGNGYHNGYRSHCKKCIAAEQTARLQTEHGREKRKGYYQKKLEARRLVIRREKEKNAPVLSSEQLQALQEEYGNCCGVCGAPNAKSGKTKHMQLLVDHNSRTGEIRGLLCSSCYSAMCAFGDDLEGIERVVSYLKRYECKSG</sequence>
<evidence type="ECO:0000313" key="2">
    <source>
        <dbReference type="Proteomes" id="UP000535501"/>
    </source>
</evidence>
<organism evidence="1 2">
    <name type="scientific">Pseudorhizobium flavum</name>
    <dbReference type="NCBI Taxonomy" id="1335061"/>
    <lineage>
        <taxon>Bacteria</taxon>
        <taxon>Pseudomonadati</taxon>
        <taxon>Pseudomonadota</taxon>
        <taxon>Alphaproteobacteria</taxon>
        <taxon>Hyphomicrobiales</taxon>
        <taxon>Rhizobiaceae</taxon>
        <taxon>Rhizobium/Agrobacterium group</taxon>
        <taxon>Pseudorhizobium</taxon>
    </lineage>
</organism>
<dbReference type="RefSeq" id="WP_172977804.1">
    <property type="nucleotide sequence ID" value="NZ_JACHEJ010000043.1"/>
</dbReference>
<dbReference type="SUPFAM" id="SSF54060">
    <property type="entry name" value="His-Me finger endonucleases"/>
    <property type="match status" value="1"/>
</dbReference>